<accession>A0A834SIF8</accession>
<dbReference type="AlphaFoldDB" id="A0A834SIF8"/>
<evidence type="ECO:0000313" key="3">
    <source>
        <dbReference type="Proteomes" id="UP000634136"/>
    </source>
</evidence>
<evidence type="ECO:0000313" key="2">
    <source>
        <dbReference type="EMBL" id="KAF7804144.1"/>
    </source>
</evidence>
<feature type="compositionally biased region" description="Polar residues" evidence="1">
    <location>
        <begin position="31"/>
        <end position="43"/>
    </location>
</feature>
<dbReference type="EMBL" id="JAAIUW010000013">
    <property type="protein sequence ID" value="KAF7804144.1"/>
    <property type="molecule type" value="Genomic_DNA"/>
</dbReference>
<feature type="region of interest" description="Disordered" evidence="1">
    <location>
        <begin position="23"/>
        <end position="43"/>
    </location>
</feature>
<organism evidence="2 3">
    <name type="scientific">Senna tora</name>
    <dbReference type="NCBI Taxonomy" id="362788"/>
    <lineage>
        <taxon>Eukaryota</taxon>
        <taxon>Viridiplantae</taxon>
        <taxon>Streptophyta</taxon>
        <taxon>Embryophyta</taxon>
        <taxon>Tracheophyta</taxon>
        <taxon>Spermatophyta</taxon>
        <taxon>Magnoliopsida</taxon>
        <taxon>eudicotyledons</taxon>
        <taxon>Gunneridae</taxon>
        <taxon>Pentapetalae</taxon>
        <taxon>rosids</taxon>
        <taxon>fabids</taxon>
        <taxon>Fabales</taxon>
        <taxon>Fabaceae</taxon>
        <taxon>Caesalpinioideae</taxon>
        <taxon>Cassia clade</taxon>
        <taxon>Senna</taxon>
    </lineage>
</organism>
<gene>
    <name evidence="2" type="ORF">G2W53_043255</name>
</gene>
<reference evidence="2" key="1">
    <citation type="submission" date="2020-09" db="EMBL/GenBank/DDBJ databases">
        <title>Genome-Enabled Discovery of Anthraquinone Biosynthesis in Senna tora.</title>
        <authorList>
            <person name="Kang S.-H."/>
            <person name="Pandey R.P."/>
            <person name="Lee C.-M."/>
            <person name="Sim J.-S."/>
            <person name="Jeong J.-T."/>
            <person name="Choi B.-S."/>
            <person name="Jung M."/>
            <person name="Ginzburg D."/>
            <person name="Zhao K."/>
            <person name="Won S.Y."/>
            <person name="Oh T.-J."/>
            <person name="Yu Y."/>
            <person name="Kim N.-H."/>
            <person name="Lee O.R."/>
            <person name="Lee T.-H."/>
            <person name="Bashyal P."/>
            <person name="Kim T.-S."/>
            <person name="Lee W.-H."/>
            <person name="Kawkins C."/>
            <person name="Kim C.-K."/>
            <person name="Kim J.S."/>
            <person name="Ahn B.O."/>
            <person name="Rhee S.Y."/>
            <person name="Sohng J.K."/>
        </authorList>
    </citation>
    <scope>NUCLEOTIDE SEQUENCE</scope>
    <source>
        <tissue evidence="2">Leaf</tissue>
    </source>
</reference>
<name>A0A834SIF8_9FABA</name>
<keyword evidence="3" id="KW-1185">Reference proteome</keyword>
<protein>
    <submittedName>
        <fullName evidence="2">Uncharacterized protein</fullName>
    </submittedName>
</protein>
<evidence type="ECO:0000256" key="1">
    <source>
        <dbReference type="SAM" id="MobiDB-lite"/>
    </source>
</evidence>
<sequence>MEGREMGVGAIRKGQERIRWKRRRLSELDRTQSNTPRHFQTQC</sequence>
<comment type="caution">
    <text evidence="2">The sequence shown here is derived from an EMBL/GenBank/DDBJ whole genome shotgun (WGS) entry which is preliminary data.</text>
</comment>
<proteinExistence type="predicted"/>
<dbReference type="Proteomes" id="UP000634136">
    <property type="component" value="Unassembled WGS sequence"/>
</dbReference>